<evidence type="ECO:0000313" key="2">
    <source>
        <dbReference type="EMBL" id="RNJ53200.1"/>
    </source>
</evidence>
<evidence type="ECO:0000313" key="3">
    <source>
        <dbReference type="Proteomes" id="UP000267145"/>
    </source>
</evidence>
<dbReference type="GeneID" id="39605932"/>
<dbReference type="RefSeq" id="XP_028491358.1">
    <property type="nucleotide sequence ID" value="XM_028636456.1"/>
</dbReference>
<name>A0A3M9Y240_9PEZI</name>
<evidence type="ECO:0000256" key="1">
    <source>
        <dbReference type="SAM" id="SignalP"/>
    </source>
</evidence>
<dbReference type="Proteomes" id="UP000267145">
    <property type="component" value="Unassembled WGS sequence"/>
</dbReference>
<keyword evidence="3" id="KW-1185">Reference proteome</keyword>
<comment type="caution">
    <text evidence="2">The sequence shown here is derived from an EMBL/GenBank/DDBJ whole genome shotgun (WGS) entry which is preliminary data.</text>
</comment>
<feature type="signal peptide" evidence="1">
    <location>
        <begin position="1"/>
        <end position="16"/>
    </location>
</feature>
<sequence length="97" mass="10465">MKPLGFIAALAALASAVPQPLQYSSEAPSSDRLSKRATLCGPQEYLETFWFLVKNGISEAAPDDGSQCITVVGQFDSLLRWSTSFTWSGASSTPRSY</sequence>
<protein>
    <submittedName>
        <fullName evidence="2">Uncharacterized protein</fullName>
    </submittedName>
</protein>
<dbReference type="AlphaFoldDB" id="A0A3M9Y240"/>
<dbReference type="Gene3D" id="2.60.120.180">
    <property type="match status" value="1"/>
</dbReference>
<accession>A0A3M9Y240</accession>
<dbReference type="STRING" id="1051616.A0A3M9Y240"/>
<organism evidence="2 3">
    <name type="scientific">Verticillium nonalfalfae</name>
    <dbReference type="NCBI Taxonomy" id="1051616"/>
    <lineage>
        <taxon>Eukaryota</taxon>
        <taxon>Fungi</taxon>
        <taxon>Dikarya</taxon>
        <taxon>Ascomycota</taxon>
        <taxon>Pezizomycotina</taxon>
        <taxon>Sordariomycetes</taxon>
        <taxon>Hypocreomycetidae</taxon>
        <taxon>Glomerellales</taxon>
        <taxon>Plectosphaerellaceae</taxon>
        <taxon>Verticillium</taxon>
    </lineage>
</organism>
<keyword evidence="1" id="KW-0732">Signal</keyword>
<proteinExistence type="predicted"/>
<gene>
    <name evidence="2" type="ORF">D7B24_002243</name>
</gene>
<feature type="chain" id="PRO_5018054112" evidence="1">
    <location>
        <begin position="17"/>
        <end position="97"/>
    </location>
</feature>
<reference evidence="2 3" key="1">
    <citation type="submission" date="2018-10" db="EMBL/GenBank/DDBJ databases">
        <title>Genome sequence of Verticillium nonalfalfae VnAa140.</title>
        <authorList>
            <person name="Stajich J.E."/>
            <person name="Kasson M.T."/>
        </authorList>
    </citation>
    <scope>NUCLEOTIDE SEQUENCE [LARGE SCALE GENOMIC DNA]</scope>
    <source>
        <strain evidence="2 3">VnAa140</strain>
    </source>
</reference>
<dbReference type="GO" id="GO:0004553">
    <property type="term" value="F:hydrolase activity, hydrolyzing O-glycosyl compounds"/>
    <property type="evidence" value="ECO:0007669"/>
    <property type="project" value="InterPro"/>
</dbReference>
<dbReference type="EMBL" id="RBVV01000151">
    <property type="protein sequence ID" value="RNJ53200.1"/>
    <property type="molecule type" value="Genomic_DNA"/>
</dbReference>
<dbReference type="InterPro" id="IPR013319">
    <property type="entry name" value="GH11/12"/>
</dbReference>